<evidence type="ECO:0000313" key="2">
    <source>
        <dbReference type="Proteomes" id="UP000008809"/>
    </source>
</evidence>
<sequence>MASDDHDQKPPAEQGFVLGAEHFEKISAVEGIELSDAMHRRAKESERLGHSAEERIAHIKRAYRKG</sequence>
<evidence type="ECO:0000313" key="1">
    <source>
        <dbReference type="EMBL" id="ABD06690.1"/>
    </source>
</evidence>
<protein>
    <submittedName>
        <fullName evidence="1">Uncharacterized protein</fullName>
    </submittedName>
</protein>
<dbReference type="OrthoDB" id="8255609at2"/>
<dbReference type="RefSeq" id="WP_011440878.1">
    <property type="nucleotide sequence ID" value="NC_007778.1"/>
</dbReference>
<gene>
    <name evidence="1" type="ordered locus">RPB_1982</name>
</gene>
<dbReference type="HOGENOM" id="CLU_202593_0_0_5"/>
<dbReference type="EMBL" id="CP000250">
    <property type="protein sequence ID" value="ABD06690.1"/>
    <property type="molecule type" value="Genomic_DNA"/>
</dbReference>
<dbReference type="AlphaFoldDB" id="Q2IYM0"/>
<keyword evidence="2" id="KW-1185">Reference proteome</keyword>
<proteinExistence type="predicted"/>
<reference evidence="1 2" key="1">
    <citation type="submission" date="2006-01" db="EMBL/GenBank/DDBJ databases">
        <title>Complete sequence of Rhodopseudomonas palustris HaA2.</title>
        <authorList>
            <consortium name="US DOE Joint Genome Institute"/>
            <person name="Copeland A."/>
            <person name="Lucas S."/>
            <person name="Lapidus A."/>
            <person name="Barry K."/>
            <person name="Detter J.C."/>
            <person name="Glavina T."/>
            <person name="Hammon N."/>
            <person name="Israni S."/>
            <person name="Pitluck S."/>
            <person name="Chain P."/>
            <person name="Malfatti S."/>
            <person name="Shin M."/>
            <person name="Vergez L."/>
            <person name="Schmutz J."/>
            <person name="Larimer F."/>
            <person name="Land M."/>
            <person name="Hauser L."/>
            <person name="Pelletier D.A."/>
            <person name="Kyrpides N."/>
            <person name="Anderson I."/>
            <person name="Oda Y."/>
            <person name="Harwood C.S."/>
            <person name="Richardson P."/>
        </authorList>
    </citation>
    <scope>NUCLEOTIDE SEQUENCE [LARGE SCALE GENOMIC DNA]</scope>
    <source>
        <strain evidence="1 2">HaA2</strain>
    </source>
</reference>
<dbReference type="STRING" id="316058.RPB_1982"/>
<accession>Q2IYM0</accession>
<dbReference type="KEGG" id="rpb:RPB_1982"/>
<name>Q2IYM0_RHOP2</name>
<organism evidence="1 2">
    <name type="scientific">Rhodopseudomonas palustris (strain HaA2)</name>
    <dbReference type="NCBI Taxonomy" id="316058"/>
    <lineage>
        <taxon>Bacteria</taxon>
        <taxon>Pseudomonadati</taxon>
        <taxon>Pseudomonadota</taxon>
        <taxon>Alphaproteobacteria</taxon>
        <taxon>Hyphomicrobiales</taxon>
        <taxon>Nitrobacteraceae</taxon>
        <taxon>Rhodopseudomonas</taxon>
    </lineage>
</organism>
<dbReference type="Proteomes" id="UP000008809">
    <property type="component" value="Chromosome"/>
</dbReference>